<feature type="transmembrane region" description="Helical" evidence="1">
    <location>
        <begin position="6"/>
        <end position="22"/>
    </location>
</feature>
<proteinExistence type="predicted"/>
<protein>
    <submittedName>
        <fullName evidence="2">DUF3311 domain-containing protein</fullName>
    </submittedName>
</protein>
<keyword evidence="1" id="KW-1133">Transmembrane helix</keyword>
<dbReference type="Proteomes" id="UP001478862">
    <property type="component" value="Unassembled WGS sequence"/>
</dbReference>
<comment type="caution">
    <text evidence="2">The sequence shown here is derived from an EMBL/GenBank/DDBJ whole genome shotgun (WGS) entry which is preliminary data.</text>
</comment>
<dbReference type="Pfam" id="PF11755">
    <property type="entry name" value="DUF3311"/>
    <property type="match status" value="1"/>
</dbReference>
<gene>
    <name evidence="2" type="ORF">ABNX05_20960</name>
</gene>
<dbReference type="PANTHER" id="PTHR40034">
    <property type="entry name" value="BSL5891 PROTEIN"/>
    <property type="match status" value="1"/>
</dbReference>
<dbReference type="EMBL" id="JBEGDG010000021">
    <property type="protein sequence ID" value="MEQ6357104.1"/>
    <property type="molecule type" value="Genomic_DNA"/>
</dbReference>
<accession>A0ABV1MZX3</accession>
<dbReference type="RefSeq" id="WP_349661483.1">
    <property type="nucleotide sequence ID" value="NZ_JBEGDG010000021.1"/>
</dbReference>
<keyword evidence="1" id="KW-0472">Membrane</keyword>
<sequence>MKITHVLSLVPFIGILGGIFFSNRVTPYVMGMPFILFWFVLWALLTSCIMAIVYKLDIANKEGE</sequence>
<evidence type="ECO:0000313" key="3">
    <source>
        <dbReference type="Proteomes" id="UP001478862"/>
    </source>
</evidence>
<feature type="transmembrane region" description="Helical" evidence="1">
    <location>
        <begin position="34"/>
        <end position="54"/>
    </location>
</feature>
<name>A0ABV1MZX3_9BACI</name>
<keyword evidence="1" id="KW-0812">Transmembrane</keyword>
<organism evidence="2 3">
    <name type="scientific">Lysinibacillus zambalensis</name>
    <dbReference type="NCBI Taxonomy" id="3160866"/>
    <lineage>
        <taxon>Bacteria</taxon>
        <taxon>Bacillati</taxon>
        <taxon>Bacillota</taxon>
        <taxon>Bacilli</taxon>
        <taxon>Bacillales</taxon>
        <taxon>Bacillaceae</taxon>
        <taxon>Lysinibacillus</taxon>
    </lineage>
</organism>
<evidence type="ECO:0000256" key="1">
    <source>
        <dbReference type="SAM" id="Phobius"/>
    </source>
</evidence>
<evidence type="ECO:0000313" key="2">
    <source>
        <dbReference type="EMBL" id="MEQ6357104.1"/>
    </source>
</evidence>
<dbReference type="InterPro" id="IPR021741">
    <property type="entry name" value="DUF3311"/>
</dbReference>
<dbReference type="PANTHER" id="PTHR40034:SF1">
    <property type="entry name" value="BSL5891 PROTEIN"/>
    <property type="match status" value="1"/>
</dbReference>
<keyword evidence="3" id="KW-1185">Reference proteome</keyword>
<reference evidence="2 3" key="1">
    <citation type="submission" date="2024-06" db="EMBL/GenBank/DDBJ databases">
        <title>Lysinibacillus zambalefons sp. nov., a Novel Firmicute Isolated from the Poon Bato Zambales Hyperalkaline Spring.</title>
        <authorList>
            <person name="Aja J.A."/>
            <person name="Lazaro J.E.H."/>
            <person name="Llorin L.D."/>
            <person name="Lim K.R."/>
            <person name="Teodosio J."/>
            <person name="Dalisay D.S."/>
        </authorList>
    </citation>
    <scope>NUCLEOTIDE SEQUENCE [LARGE SCALE GENOMIC DNA]</scope>
    <source>
        <strain evidence="2 3">M3</strain>
    </source>
</reference>